<evidence type="ECO:0000313" key="8">
    <source>
        <dbReference type="Proteomes" id="UP001160148"/>
    </source>
</evidence>
<comment type="subcellular location">
    <subcellularLocation>
        <location evidence="1">Cell membrane</location>
        <topology evidence="1">Multi-pass membrane protein</topology>
    </subcellularLocation>
</comment>
<sequence length="216" mass="24896">MSTSYFYLINLGCRFCILNRLWKLLPPGIVALPDGSSSSEITVLVECIRLLHAELSGLLRLFSLGYGPVILIYFTFAFIHALVDIFLIIILDNSSVKLGILSFVFYIQYIMSTLSILWIASWIIKKKKKIISYLRLTRISELPTETKLQVKIFMNQISAYEPNELTAFGFFNLNLNLFISILVLMITGIATLVQMKEYWFMIRLNNLMTPQFNKLE</sequence>
<name>A0AAV0XEB0_9HEMI</name>
<evidence type="ECO:0000313" key="7">
    <source>
        <dbReference type="EMBL" id="CAI6366152.1"/>
    </source>
</evidence>
<dbReference type="Proteomes" id="UP001160148">
    <property type="component" value="Unassembled WGS sequence"/>
</dbReference>
<organism evidence="7 8">
    <name type="scientific">Macrosiphum euphorbiae</name>
    <name type="common">potato aphid</name>
    <dbReference type="NCBI Taxonomy" id="13131"/>
    <lineage>
        <taxon>Eukaryota</taxon>
        <taxon>Metazoa</taxon>
        <taxon>Ecdysozoa</taxon>
        <taxon>Arthropoda</taxon>
        <taxon>Hexapoda</taxon>
        <taxon>Insecta</taxon>
        <taxon>Pterygota</taxon>
        <taxon>Neoptera</taxon>
        <taxon>Paraneoptera</taxon>
        <taxon>Hemiptera</taxon>
        <taxon>Sternorrhyncha</taxon>
        <taxon>Aphidomorpha</taxon>
        <taxon>Aphidoidea</taxon>
        <taxon>Aphididae</taxon>
        <taxon>Macrosiphini</taxon>
        <taxon>Macrosiphum</taxon>
    </lineage>
</organism>
<keyword evidence="8" id="KW-1185">Reference proteome</keyword>
<dbReference type="GO" id="GO:0005886">
    <property type="term" value="C:plasma membrane"/>
    <property type="evidence" value="ECO:0007669"/>
    <property type="project" value="UniProtKB-SubCell"/>
</dbReference>
<dbReference type="EMBL" id="CARXXK010000004">
    <property type="protein sequence ID" value="CAI6366152.1"/>
    <property type="molecule type" value="Genomic_DNA"/>
</dbReference>
<proteinExistence type="predicted"/>
<keyword evidence="4 6" id="KW-1133">Transmembrane helix</keyword>
<dbReference type="AlphaFoldDB" id="A0AAV0XEB0"/>
<feature type="transmembrane region" description="Helical" evidence="6">
    <location>
        <begin position="103"/>
        <end position="124"/>
    </location>
</feature>
<gene>
    <name evidence="7" type="ORF">MEUPH1_LOCUS20771</name>
</gene>
<evidence type="ECO:0000256" key="1">
    <source>
        <dbReference type="ARBA" id="ARBA00004651"/>
    </source>
</evidence>
<evidence type="ECO:0000256" key="5">
    <source>
        <dbReference type="ARBA" id="ARBA00023136"/>
    </source>
</evidence>
<evidence type="ECO:0000256" key="6">
    <source>
        <dbReference type="SAM" id="Phobius"/>
    </source>
</evidence>
<keyword evidence="3 6" id="KW-0812">Transmembrane</keyword>
<evidence type="ECO:0000256" key="3">
    <source>
        <dbReference type="ARBA" id="ARBA00022692"/>
    </source>
</evidence>
<dbReference type="InterPro" id="IPR013604">
    <property type="entry name" value="7TM_chemorcpt"/>
</dbReference>
<evidence type="ECO:0008006" key="9">
    <source>
        <dbReference type="Google" id="ProtNLM"/>
    </source>
</evidence>
<feature type="transmembrane region" description="Helical" evidence="6">
    <location>
        <begin position="70"/>
        <end position="91"/>
    </location>
</feature>
<protein>
    <recommendedName>
        <fullName evidence="9">Gustatory receptor</fullName>
    </recommendedName>
</protein>
<accession>A0AAV0XEB0</accession>
<feature type="transmembrane region" description="Helical" evidence="6">
    <location>
        <begin position="173"/>
        <end position="193"/>
    </location>
</feature>
<evidence type="ECO:0000256" key="2">
    <source>
        <dbReference type="ARBA" id="ARBA00022475"/>
    </source>
</evidence>
<keyword evidence="5 6" id="KW-0472">Membrane</keyword>
<keyword evidence="2" id="KW-1003">Cell membrane</keyword>
<evidence type="ECO:0000256" key="4">
    <source>
        <dbReference type="ARBA" id="ARBA00022989"/>
    </source>
</evidence>
<dbReference type="GO" id="GO:0050909">
    <property type="term" value="P:sensory perception of taste"/>
    <property type="evidence" value="ECO:0007669"/>
    <property type="project" value="InterPro"/>
</dbReference>
<dbReference type="Pfam" id="PF08395">
    <property type="entry name" value="7tm_7"/>
    <property type="match status" value="1"/>
</dbReference>
<comment type="caution">
    <text evidence="7">The sequence shown here is derived from an EMBL/GenBank/DDBJ whole genome shotgun (WGS) entry which is preliminary data.</text>
</comment>
<reference evidence="7 8" key="1">
    <citation type="submission" date="2023-01" db="EMBL/GenBank/DDBJ databases">
        <authorList>
            <person name="Whitehead M."/>
        </authorList>
    </citation>
    <scope>NUCLEOTIDE SEQUENCE [LARGE SCALE GENOMIC DNA]</scope>
</reference>